<accession>A0AAN7ZZB5</accession>
<protein>
    <recommendedName>
        <fullName evidence="1">SCP domain-containing protein</fullName>
    </recommendedName>
</protein>
<evidence type="ECO:0000313" key="3">
    <source>
        <dbReference type="Proteomes" id="UP001310594"/>
    </source>
</evidence>
<organism evidence="2 3">
    <name type="scientific">Elasticomyces elasticus</name>
    <dbReference type="NCBI Taxonomy" id="574655"/>
    <lineage>
        <taxon>Eukaryota</taxon>
        <taxon>Fungi</taxon>
        <taxon>Dikarya</taxon>
        <taxon>Ascomycota</taxon>
        <taxon>Pezizomycotina</taxon>
        <taxon>Dothideomycetes</taxon>
        <taxon>Dothideomycetidae</taxon>
        <taxon>Mycosphaerellales</taxon>
        <taxon>Teratosphaeriaceae</taxon>
        <taxon>Elasticomyces</taxon>
    </lineage>
</organism>
<dbReference type="Gene3D" id="3.40.33.10">
    <property type="entry name" value="CAP"/>
    <property type="match status" value="1"/>
</dbReference>
<comment type="caution">
    <text evidence="2">The sequence shown here is derived from an EMBL/GenBank/DDBJ whole genome shotgun (WGS) entry which is preliminary data.</text>
</comment>
<sequence>METLRGYWEAFQQQWQAFGQRRLPSEQRPLLTQLVRPRSHIDTRDSPRSEEAIALAMHNKARAARGIDRLQWSDTLAHDAQLHANHMARIGRLKHYNEEQGENLFVCSGNVRLRDAPNVFGEAQRT</sequence>
<dbReference type="SUPFAM" id="SSF55797">
    <property type="entry name" value="PR-1-like"/>
    <property type="match status" value="1"/>
</dbReference>
<reference evidence="2" key="1">
    <citation type="submission" date="2023-08" db="EMBL/GenBank/DDBJ databases">
        <title>Black Yeasts Isolated from many extreme environments.</title>
        <authorList>
            <person name="Coleine C."/>
            <person name="Stajich J.E."/>
            <person name="Selbmann L."/>
        </authorList>
    </citation>
    <scope>NUCLEOTIDE SEQUENCE</scope>
    <source>
        <strain evidence="2">CCFEE 5810</strain>
    </source>
</reference>
<dbReference type="Proteomes" id="UP001310594">
    <property type="component" value="Unassembled WGS sequence"/>
</dbReference>
<proteinExistence type="predicted"/>
<evidence type="ECO:0000313" key="2">
    <source>
        <dbReference type="EMBL" id="KAK5696163.1"/>
    </source>
</evidence>
<evidence type="ECO:0000259" key="1">
    <source>
        <dbReference type="Pfam" id="PF00188"/>
    </source>
</evidence>
<dbReference type="Pfam" id="PF00188">
    <property type="entry name" value="CAP"/>
    <property type="match status" value="1"/>
</dbReference>
<dbReference type="InterPro" id="IPR035940">
    <property type="entry name" value="CAP_sf"/>
</dbReference>
<dbReference type="EMBL" id="JAVRQU010000013">
    <property type="protein sequence ID" value="KAK5696163.1"/>
    <property type="molecule type" value="Genomic_DNA"/>
</dbReference>
<gene>
    <name evidence="2" type="ORF">LTR97_008583</name>
</gene>
<dbReference type="InterPro" id="IPR014044">
    <property type="entry name" value="CAP_dom"/>
</dbReference>
<name>A0AAN7ZZB5_9PEZI</name>
<dbReference type="AlphaFoldDB" id="A0AAN7ZZB5"/>
<feature type="domain" description="SCP" evidence="1">
    <location>
        <begin position="55"/>
        <end position="102"/>
    </location>
</feature>